<dbReference type="PROSITE" id="PS50868">
    <property type="entry name" value="POST_SET"/>
    <property type="match status" value="1"/>
</dbReference>
<keyword evidence="9" id="KW-0539">Nucleus</keyword>
<dbReference type="Gene3D" id="2.170.270.10">
    <property type="entry name" value="SET domain"/>
    <property type="match status" value="1"/>
</dbReference>
<dbReference type="STRING" id="6412.T1G9K0"/>
<evidence type="ECO:0000256" key="6">
    <source>
        <dbReference type="ARBA" id="ARBA00022853"/>
    </source>
</evidence>
<dbReference type="FunFam" id="2.170.270.10:FF:000004">
    <property type="entry name" value="Histone-lysine N-methyltransferase"/>
    <property type="match status" value="1"/>
</dbReference>
<dbReference type="SUPFAM" id="SSF82199">
    <property type="entry name" value="SET domain"/>
    <property type="match status" value="1"/>
</dbReference>
<dbReference type="GO" id="GO:0032259">
    <property type="term" value="P:methylation"/>
    <property type="evidence" value="ECO:0007669"/>
    <property type="project" value="UniProtKB-KW"/>
</dbReference>
<dbReference type="HOGENOM" id="CLU_020840_9_0_1"/>
<reference evidence="16" key="3">
    <citation type="submission" date="2015-06" db="UniProtKB">
        <authorList>
            <consortium name="EnsemblMetazoa"/>
        </authorList>
    </citation>
    <scope>IDENTIFICATION</scope>
</reference>
<dbReference type="GO" id="GO:0003677">
    <property type="term" value="F:DNA binding"/>
    <property type="evidence" value="ECO:0007669"/>
    <property type="project" value="UniProtKB-KW"/>
</dbReference>
<dbReference type="InParanoid" id="T1G9K0"/>
<dbReference type="InterPro" id="IPR046341">
    <property type="entry name" value="SET_dom_sf"/>
</dbReference>
<dbReference type="EMBL" id="KB096080">
    <property type="protein sequence ID" value="ESO08569.1"/>
    <property type="molecule type" value="Genomic_DNA"/>
</dbReference>
<comment type="catalytic activity">
    <reaction evidence="10">
        <text>L-lysyl(4)-[histone H3] + 3 S-adenosyl-L-methionine = N(6),N(6),N(6)-trimethyl-L-lysyl(4)-[histone H3] + 3 S-adenosyl-L-homocysteine + 3 H(+)</text>
        <dbReference type="Rhea" id="RHEA:60260"/>
        <dbReference type="Rhea" id="RHEA-COMP:15537"/>
        <dbReference type="Rhea" id="RHEA-COMP:15547"/>
        <dbReference type="ChEBI" id="CHEBI:15378"/>
        <dbReference type="ChEBI" id="CHEBI:29969"/>
        <dbReference type="ChEBI" id="CHEBI:57856"/>
        <dbReference type="ChEBI" id="CHEBI:59789"/>
        <dbReference type="ChEBI" id="CHEBI:61961"/>
        <dbReference type="EC" id="2.1.1.354"/>
    </reaction>
</comment>
<evidence type="ECO:0000256" key="8">
    <source>
        <dbReference type="ARBA" id="ARBA00023125"/>
    </source>
</evidence>
<dbReference type="EC" id="2.1.1.354" evidence="2"/>
<organism evidence="16 17">
    <name type="scientific">Helobdella robusta</name>
    <name type="common">Californian leech</name>
    <dbReference type="NCBI Taxonomy" id="6412"/>
    <lineage>
        <taxon>Eukaryota</taxon>
        <taxon>Metazoa</taxon>
        <taxon>Spiralia</taxon>
        <taxon>Lophotrochozoa</taxon>
        <taxon>Annelida</taxon>
        <taxon>Clitellata</taxon>
        <taxon>Hirudinea</taxon>
        <taxon>Rhynchobdellida</taxon>
        <taxon>Glossiphoniidae</taxon>
        <taxon>Helobdella</taxon>
    </lineage>
</organism>
<dbReference type="OrthoDB" id="308383at2759"/>
<feature type="domain" description="SET" evidence="13">
    <location>
        <begin position="29"/>
        <end position="145"/>
    </location>
</feature>
<dbReference type="InterPro" id="IPR003616">
    <property type="entry name" value="Post-SET_dom"/>
</dbReference>
<dbReference type="EMBL" id="AMQM01003288">
    <property type="status" value="NOT_ANNOTATED_CDS"/>
    <property type="molecule type" value="Genomic_DNA"/>
</dbReference>
<dbReference type="SMART" id="SM00317">
    <property type="entry name" value="SET"/>
    <property type="match status" value="1"/>
</dbReference>
<evidence type="ECO:0000259" key="13">
    <source>
        <dbReference type="PROSITE" id="PS50280"/>
    </source>
</evidence>
<evidence type="ECO:0000313" key="17">
    <source>
        <dbReference type="Proteomes" id="UP000015101"/>
    </source>
</evidence>
<reference evidence="15 17" key="2">
    <citation type="journal article" date="2013" name="Nature">
        <title>Insights into bilaterian evolution from three spiralian genomes.</title>
        <authorList>
            <person name="Simakov O."/>
            <person name="Marletaz F."/>
            <person name="Cho S.J."/>
            <person name="Edsinger-Gonzales E."/>
            <person name="Havlak P."/>
            <person name="Hellsten U."/>
            <person name="Kuo D.H."/>
            <person name="Larsson T."/>
            <person name="Lv J."/>
            <person name="Arendt D."/>
            <person name="Savage R."/>
            <person name="Osoegawa K."/>
            <person name="de Jong P."/>
            <person name="Grimwood J."/>
            <person name="Chapman J.A."/>
            <person name="Shapiro H."/>
            <person name="Aerts A."/>
            <person name="Otillar R.P."/>
            <person name="Terry A.Y."/>
            <person name="Boore J.L."/>
            <person name="Grigoriev I.V."/>
            <person name="Lindberg D.R."/>
            <person name="Seaver E.C."/>
            <person name="Weisblat D.A."/>
            <person name="Putnam N.H."/>
            <person name="Rokhsar D.S."/>
        </authorList>
    </citation>
    <scope>NUCLEOTIDE SEQUENCE</scope>
</reference>
<dbReference type="CTD" id="20217746"/>
<gene>
    <name evidence="16" type="primary">20217746</name>
    <name evidence="15" type="ORF">HELRODRAFT_98024</name>
</gene>
<keyword evidence="8" id="KW-0238">DNA-binding</keyword>
<sequence length="167" mass="19171">MKMISGRFNGSVKESLSSRFHSMRALLRCTTVVQASAIHGRGLFALRGLEAGEMVIEYCGELIRPVLTDAREKLYEAKNIGCYMFKIDELNVVDATMKGNSARFINHSCEPNCYSRVCQIEGRKRIIICTSRYIRRGEELTYNYKFPIEENKIICRCQSKKCKGYMN</sequence>
<evidence type="ECO:0000256" key="5">
    <source>
        <dbReference type="ARBA" id="ARBA00022691"/>
    </source>
</evidence>
<dbReference type="PROSITE" id="PS50280">
    <property type="entry name" value="SET"/>
    <property type="match status" value="1"/>
</dbReference>
<evidence type="ECO:0000256" key="12">
    <source>
        <dbReference type="ARBA" id="ARBA00049129"/>
    </source>
</evidence>
<keyword evidence="5" id="KW-0949">S-adenosyl-L-methionine</keyword>
<keyword evidence="7" id="KW-0103">Bromodomain</keyword>
<name>T1G9K0_HELRO</name>
<dbReference type="InterPro" id="IPR001214">
    <property type="entry name" value="SET_dom"/>
</dbReference>
<keyword evidence="17" id="KW-1185">Reference proteome</keyword>
<comment type="catalytic activity">
    <reaction evidence="12">
        <text>N(6),N(6)-dimethyl-L-lysyl(4)-[histone H3] + S-adenosyl-L-methionine = N(6),N(6),N(6)-trimethyl-L-lysyl(4)-[histone H3] + S-adenosyl-L-homocysteine + H(+)</text>
        <dbReference type="Rhea" id="RHEA:60272"/>
        <dbReference type="Rhea" id="RHEA-COMP:15537"/>
        <dbReference type="Rhea" id="RHEA-COMP:15540"/>
        <dbReference type="ChEBI" id="CHEBI:15378"/>
        <dbReference type="ChEBI" id="CHEBI:57856"/>
        <dbReference type="ChEBI" id="CHEBI:59789"/>
        <dbReference type="ChEBI" id="CHEBI:61961"/>
        <dbReference type="ChEBI" id="CHEBI:61976"/>
    </reaction>
</comment>
<dbReference type="AlphaFoldDB" id="T1G9K0"/>
<evidence type="ECO:0000256" key="3">
    <source>
        <dbReference type="ARBA" id="ARBA00022603"/>
    </source>
</evidence>
<keyword evidence="4" id="KW-0808">Transferase</keyword>
<dbReference type="RefSeq" id="XP_009013499.1">
    <property type="nucleotide sequence ID" value="XM_009015251.1"/>
</dbReference>
<evidence type="ECO:0000256" key="11">
    <source>
        <dbReference type="ARBA" id="ARBA00047583"/>
    </source>
</evidence>
<dbReference type="CDD" id="cd19170">
    <property type="entry name" value="SET_KMT2A_2B"/>
    <property type="match status" value="1"/>
</dbReference>
<evidence type="ECO:0000256" key="9">
    <source>
        <dbReference type="ARBA" id="ARBA00023242"/>
    </source>
</evidence>
<comment type="subcellular location">
    <subcellularLocation>
        <location evidence="1">Nucleus</location>
    </subcellularLocation>
</comment>
<evidence type="ECO:0000256" key="4">
    <source>
        <dbReference type="ARBA" id="ARBA00022679"/>
    </source>
</evidence>
<dbReference type="GO" id="GO:0005634">
    <property type="term" value="C:nucleus"/>
    <property type="evidence" value="ECO:0007669"/>
    <property type="project" value="UniProtKB-SubCell"/>
</dbReference>
<reference evidence="17" key="1">
    <citation type="submission" date="2012-12" db="EMBL/GenBank/DDBJ databases">
        <authorList>
            <person name="Hellsten U."/>
            <person name="Grimwood J."/>
            <person name="Chapman J.A."/>
            <person name="Shapiro H."/>
            <person name="Aerts A."/>
            <person name="Otillar R.P."/>
            <person name="Terry A.Y."/>
            <person name="Boore J.L."/>
            <person name="Simakov O."/>
            <person name="Marletaz F."/>
            <person name="Cho S.-J."/>
            <person name="Edsinger-Gonzales E."/>
            <person name="Havlak P."/>
            <person name="Kuo D.-H."/>
            <person name="Larsson T."/>
            <person name="Lv J."/>
            <person name="Arendt D."/>
            <person name="Savage R."/>
            <person name="Osoegawa K."/>
            <person name="de Jong P."/>
            <person name="Lindberg D.R."/>
            <person name="Seaver E.C."/>
            <person name="Weisblat D.A."/>
            <person name="Putnam N.H."/>
            <person name="Grigoriev I.V."/>
            <person name="Rokhsar D.S."/>
        </authorList>
    </citation>
    <scope>NUCLEOTIDE SEQUENCE</scope>
</reference>
<dbReference type="Pfam" id="PF00856">
    <property type="entry name" value="SET"/>
    <property type="match status" value="1"/>
</dbReference>
<dbReference type="OMA" id="ACKANCE"/>
<proteinExistence type="predicted"/>
<accession>T1G9K0</accession>
<evidence type="ECO:0000256" key="1">
    <source>
        <dbReference type="ARBA" id="ARBA00004123"/>
    </source>
</evidence>
<dbReference type="PANTHER" id="PTHR45814">
    <property type="entry name" value="HISTONE-LYSINE N-METHYLTRANSFERASE SETD1"/>
    <property type="match status" value="1"/>
</dbReference>
<protein>
    <recommendedName>
        <fullName evidence="2">[histone H3]-lysine(4) N-trimethyltransferase</fullName>
        <ecNumber evidence="2">2.1.1.354</ecNumber>
    </recommendedName>
</protein>
<comment type="catalytic activity">
    <reaction evidence="11">
        <text>N(6)-methyl-L-lysyl(4)-[histone H3] + S-adenosyl-L-methionine = N(6),N(6)-dimethyl-L-lysyl(4)-[histone H3] + S-adenosyl-L-homocysteine + H(+)</text>
        <dbReference type="Rhea" id="RHEA:60268"/>
        <dbReference type="Rhea" id="RHEA-COMP:15540"/>
        <dbReference type="Rhea" id="RHEA-COMP:15543"/>
        <dbReference type="ChEBI" id="CHEBI:15378"/>
        <dbReference type="ChEBI" id="CHEBI:57856"/>
        <dbReference type="ChEBI" id="CHEBI:59789"/>
        <dbReference type="ChEBI" id="CHEBI:61929"/>
        <dbReference type="ChEBI" id="CHEBI:61976"/>
    </reaction>
</comment>
<evidence type="ECO:0000259" key="14">
    <source>
        <dbReference type="PROSITE" id="PS50868"/>
    </source>
</evidence>
<evidence type="ECO:0000256" key="7">
    <source>
        <dbReference type="ARBA" id="ARBA00023117"/>
    </source>
</evidence>
<evidence type="ECO:0000256" key="10">
    <source>
        <dbReference type="ARBA" id="ARBA00047571"/>
    </source>
</evidence>
<dbReference type="InterPro" id="IPR044570">
    <property type="entry name" value="Set1-like"/>
</dbReference>
<evidence type="ECO:0000313" key="15">
    <source>
        <dbReference type="EMBL" id="ESO08569.1"/>
    </source>
</evidence>
<dbReference type="EnsemblMetazoa" id="HelroT98024">
    <property type="protein sequence ID" value="HelroP98024"/>
    <property type="gene ID" value="HelroG98024"/>
</dbReference>
<dbReference type="KEGG" id="hro:HELRODRAFT_98024"/>
<dbReference type="GeneID" id="20217746"/>
<evidence type="ECO:0000313" key="16">
    <source>
        <dbReference type="EnsemblMetazoa" id="HelroP98024"/>
    </source>
</evidence>
<keyword evidence="6" id="KW-0156">Chromatin regulator</keyword>
<dbReference type="GO" id="GO:0140999">
    <property type="term" value="F:histone H3K4 trimethyltransferase activity"/>
    <property type="evidence" value="ECO:0007669"/>
    <property type="project" value="UniProtKB-EC"/>
</dbReference>
<keyword evidence="3" id="KW-0489">Methyltransferase</keyword>
<dbReference type="eggNOG" id="KOG1084">
    <property type="taxonomic scope" value="Eukaryota"/>
</dbReference>
<dbReference type="Proteomes" id="UP000015101">
    <property type="component" value="Unassembled WGS sequence"/>
</dbReference>
<dbReference type="PANTHER" id="PTHR45814:SF2">
    <property type="entry name" value="HISTONE-LYSINE N-METHYLTRANSFERASE SETD1"/>
    <property type="match status" value="1"/>
</dbReference>
<dbReference type="InterPro" id="IPR047219">
    <property type="entry name" value="KMT2A_2B_SET"/>
</dbReference>
<feature type="domain" description="Post-SET" evidence="14">
    <location>
        <begin position="151"/>
        <end position="167"/>
    </location>
</feature>
<evidence type="ECO:0000256" key="2">
    <source>
        <dbReference type="ARBA" id="ARBA00012182"/>
    </source>
</evidence>